<accession>A0AAD9HYJ6</accession>
<keyword evidence="3" id="KW-1185">Reference proteome</keyword>
<gene>
    <name evidence="2" type="ORF">P8C59_001054</name>
</gene>
<reference evidence="2" key="1">
    <citation type="journal article" date="2023" name="Mol. Plant Microbe Interact.">
        <title>Elucidating the Obligate Nature and Biological Capacity of an Invasive Fungal Corn Pathogen.</title>
        <authorList>
            <person name="MacCready J.S."/>
            <person name="Roggenkamp E.M."/>
            <person name="Gdanetz K."/>
            <person name="Chilvers M.I."/>
        </authorList>
    </citation>
    <scope>NUCLEOTIDE SEQUENCE</scope>
    <source>
        <strain evidence="2">PM02</strain>
    </source>
</reference>
<keyword evidence="1" id="KW-0732">Signal</keyword>
<proteinExistence type="predicted"/>
<name>A0AAD9HYJ6_9PEZI</name>
<dbReference type="EMBL" id="JAQQPM010000001">
    <property type="protein sequence ID" value="KAK2067300.1"/>
    <property type="molecule type" value="Genomic_DNA"/>
</dbReference>
<evidence type="ECO:0000313" key="2">
    <source>
        <dbReference type="EMBL" id="KAK2067300.1"/>
    </source>
</evidence>
<protein>
    <submittedName>
        <fullName evidence="2">Uncharacterized protein</fullName>
    </submittedName>
</protein>
<feature type="chain" id="PRO_5042221595" evidence="1">
    <location>
        <begin position="21"/>
        <end position="291"/>
    </location>
</feature>
<dbReference type="AlphaFoldDB" id="A0AAD9HYJ6"/>
<feature type="signal peptide" evidence="1">
    <location>
        <begin position="1"/>
        <end position="20"/>
    </location>
</feature>
<evidence type="ECO:0000256" key="1">
    <source>
        <dbReference type="SAM" id="SignalP"/>
    </source>
</evidence>
<evidence type="ECO:0000313" key="3">
    <source>
        <dbReference type="Proteomes" id="UP001217918"/>
    </source>
</evidence>
<sequence length="291" mass="31782">MVFLTAALLTASMLATATQAAPATLEHPAWADATDTLRELMSTAQLNATPWQPGHVLQGDEAIVFGRHEAHVVPRLDYEALVEPALRRRFEAPLLHAQPDEPLVLGSFLEEVGTLNNATSRRTGKRCTRVTNVVIDKTETIVDWDVQMSVVFHSVSDRVNVLSVTDGWTVSNTINVGGALDWTWVEDVLHAIVHVDYSYSWATSTTMTISANVDTGKSGVIITKPMTTRRTGRVLKGCVGELEEVGTWEAKSHDEGKASGVKWVQGVVTLCQKLIDANMPLSRCTGYGNFL</sequence>
<organism evidence="2 3">
    <name type="scientific">Phyllachora maydis</name>
    <dbReference type="NCBI Taxonomy" id="1825666"/>
    <lineage>
        <taxon>Eukaryota</taxon>
        <taxon>Fungi</taxon>
        <taxon>Dikarya</taxon>
        <taxon>Ascomycota</taxon>
        <taxon>Pezizomycotina</taxon>
        <taxon>Sordariomycetes</taxon>
        <taxon>Sordariomycetidae</taxon>
        <taxon>Phyllachorales</taxon>
        <taxon>Phyllachoraceae</taxon>
        <taxon>Phyllachora</taxon>
    </lineage>
</organism>
<comment type="caution">
    <text evidence="2">The sequence shown here is derived from an EMBL/GenBank/DDBJ whole genome shotgun (WGS) entry which is preliminary data.</text>
</comment>
<dbReference type="Proteomes" id="UP001217918">
    <property type="component" value="Unassembled WGS sequence"/>
</dbReference>